<proteinExistence type="predicted"/>
<dbReference type="AlphaFoldDB" id="A0AAN7NX87"/>
<protein>
    <submittedName>
        <fullName evidence="2">Uncharacterized protein</fullName>
    </submittedName>
</protein>
<feature type="region of interest" description="Disordered" evidence="1">
    <location>
        <begin position="25"/>
        <end position="63"/>
    </location>
</feature>
<comment type="caution">
    <text evidence="2">The sequence shown here is derived from an EMBL/GenBank/DDBJ whole genome shotgun (WGS) entry which is preliminary data.</text>
</comment>
<evidence type="ECO:0000313" key="2">
    <source>
        <dbReference type="EMBL" id="KAK4823525.1"/>
    </source>
</evidence>
<evidence type="ECO:0000313" key="3">
    <source>
        <dbReference type="Proteomes" id="UP001333110"/>
    </source>
</evidence>
<dbReference type="EMBL" id="JAUNZN010000003">
    <property type="protein sequence ID" value="KAK4823525.1"/>
    <property type="molecule type" value="Genomic_DNA"/>
</dbReference>
<organism evidence="2 3">
    <name type="scientific">Mycteria americana</name>
    <name type="common">Wood stork</name>
    <dbReference type="NCBI Taxonomy" id="33587"/>
    <lineage>
        <taxon>Eukaryota</taxon>
        <taxon>Metazoa</taxon>
        <taxon>Chordata</taxon>
        <taxon>Craniata</taxon>
        <taxon>Vertebrata</taxon>
        <taxon>Euteleostomi</taxon>
        <taxon>Archelosauria</taxon>
        <taxon>Archosauria</taxon>
        <taxon>Dinosauria</taxon>
        <taxon>Saurischia</taxon>
        <taxon>Theropoda</taxon>
        <taxon>Coelurosauria</taxon>
        <taxon>Aves</taxon>
        <taxon>Neognathae</taxon>
        <taxon>Neoaves</taxon>
        <taxon>Aequornithes</taxon>
        <taxon>Ciconiiformes</taxon>
        <taxon>Ciconiidae</taxon>
        <taxon>Mycteria</taxon>
    </lineage>
</organism>
<gene>
    <name evidence="2" type="ORF">QYF61_003034</name>
</gene>
<dbReference type="Proteomes" id="UP001333110">
    <property type="component" value="Unassembled WGS sequence"/>
</dbReference>
<evidence type="ECO:0000256" key="1">
    <source>
        <dbReference type="SAM" id="MobiDB-lite"/>
    </source>
</evidence>
<feature type="compositionally biased region" description="Polar residues" evidence="1">
    <location>
        <begin position="47"/>
        <end position="63"/>
    </location>
</feature>
<accession>A0AAN7NX87</accession>
<name>A0AAN7NX87_MYCAM</name>
<reference evidence="2 3" key="1">
    <citation type="journal article" date="2023" name="J. Hered.">
        <title>Chromosome-level genome of the wood stork (Mycteria americana) provides insight into avian chromosome evolution.</title>
        <authorList>
            <person name="Flamio R. Jr."/>
            <person name="Ramstad K.M."/>
        </authorList>
    </citation>
    <scope>NUCLEOTIDE SEQUENCE [LARGE SCALE GENOMIC DNA]</scope>
    <source>
        <strain evidence="2">JAX WOST 10</strain>
    </source>
</reference>
<keyword evidence="3" id="KW-1185">Reference proteome</keyword>
<sequence length="133" mass="14368">MLSQLVSRAARRSPCCKRSVLRDISPWSDSFPLHPPSPHTLSPDKPTATTPATSEPNFASNNNKATEMVLFGGKFIRNPACQMHGSEKKLTGLLEGQEAGCDLDGLPPPPLPLPRLRGAAGWSLSITDKMSYD</sequence>